<sequence length="107" mass="12469">MATYKIKFITNAASLDKYGYPIDISLLPITEELKNEIQRLVTLHRTALNWDDPGSGLLWSDEQITDFLNETKIVYQQLCKELGSDYEVEFISEIFMYDTFDYGNNNK</sequence>
<keyword evidence="2" id="KW-1185">Reference proteome</keyword>
<dbReference type="Proteomes" id="UP000193944">
    <property type="component" value="Unassembled WGS sequence"/>
</dbReference>
<proteinExistence type="predicted"/>
<evidence type="ECO:0000313" key="2">
    <source>
        <dbReference type="Proteomes" id="UP000193944"/>
    </source>
</evidence>
<name>A0A1Y1XIF7_9FUNG</name>
<reference evidence="1 2" key="2">
    <citation type="submission" date="2016-08" db="EMBL/GenBank/DDBJ databases">
        <title>Pervasive Adenine N6-methylation of Active Genes in Fungi.</title>
        <authorList>
            <consortium name="DOE Joint Genome Institute"/>
            <person name="Mondo S.J."/>
            <person name="Dannebaum R.O."/>
            <person name="Kuo R.C."/>
            <person name="Labutti K."/>
            <person name="Haridas S."/>
            <person name="Kuo A."/>
            <person name="Salamov A."/>
            <person name="Ahrendt S.R."/>
            <person name="Lipzen A."/>
            <person name="Sullivan W."/>
            <person name="Andreopoulos W.B."/>
            <person name="Clum A."/>
            <person name="Lindquist E."/>
            <person name="Daum C."/>
            <person name="Ramamoorthy G.K."/>
            <person name="Gryganskyi A."/>
            <person name="Culley D."/>
            <person name="Magnuson J.K."/>
            <person name="James T.Y."/>
            <person name="O'Malley M.A."/>
            <person name="Stajich J.E."/>
            <person name="Spatafora J.W."/>
            <person name="Visel A."/>
            <person name="Grigoriev I.V."/>
        </authorList>
    </citation>
    <scope>NUCLEOTIDE SEQUENCE [LARGE SCALE GENOMIC DNA]</scope>
    <source>
        <strain evidence="1 2">S4</strain>
    </source>
</reference>
<dbReference type="OrthoDB" id="10382046at2759"/>
<evidence type="ECO:0000313" key="1">
    <source>
        <dbReference type="EMBL" id="ORX85548.1"/>
    </source>
</evidence>
<organism evidence="1 2">
    <name type="scientific">Anaeromyces robustus</name>
    <dbReference type="NCBI Taxonomy" id="1754192"/>
    <lineage>
        <taxon>Eukaryota</taxon>
        <taxon>Fungi</taxon>
        <taxon>Fungi incertae sedis</taxon>
        <taxon>Chytridiomycota</taxon>
        <taxon>Chytridiomycota incertae sedis</taxon>
        <taxon>Neocallimastigomycetes</taxon>
        <taxon>Neocallimastigales</taxon>
        <taxon>Neocallimastigaceae</taxon>
        <taxon>Anaeromyces</taxon>
    </lineage>
</organism>
<dbReference type="EMBL" id="MCFG01000034">
    <property type="protein sequence ID" value="ORX85548.1"/>
    <property type="molecule type" value="Genomic_DNA"/>
</dbReference>
<accession>A0A1Y1XIF7</accession>
<protein>
    <submittedName>
        <fullName evidence="1">Uncharacterized protein</fullName>
    </submittedName>
</protein>
<comment type="caution">
    <text evidence="1">The sequence shown here is derived from an EMBL/GenBank/DDBJ whole genome shotgun (WGS) entry which is preliminary data.</text>
</comment>
<gene>
    <name evidence="1" type="ORF">BCR32DRAFT_265604</name>
</gene>
<dbReference type="AlphaFoldDB" id="A0A1Y1XIF7"/>
<reference evidence="1 2" key="1">
    <citation type="submission" date="2016-08" db="EMBL/GenBank/DDBJ databases">
        <title>A Parts List for Fungal Cellulosomes Revealed by Comparative Genomics.</title>
        <authorList>
            <consortium name="DOE Joint Genome Institute"/>
            <person name="Haitjema C.H."/>
            <person name="Gilmore S.P."/>
            <person name="Henske J.K."/>
            <person name="Solomon K.V."/>
            <person name="De Groot R."/>
            <person name="Kuo A."/>
            <person name="Mondo S.J."/>
            <person name="Salamov A.A."/>
            <person name="Labutti K."/>
            <person name="Zhao Z."/>
            <person name="Chiniquy J."/>
            <person name="Barry K."/>
            <person name="Brewer H.M."/>
            <person name="Purvine S.O."/>
            <person name="Wright A.T."/>
            <person name="Boxma B."/>
            <person name="Van Alen T."/>
            <person name="Hackstein J.H."/>
            <person name="Baker S.E."/>
            <person name="Grigoriev I.V."/>
            <person name="O'Malley M.A."/>
        </authorList>
    </citation>
    <scope>NUCLEOTIDE SEQUENCE [LARGE SCALE GENOMIC DNA]</scope>
    <source>
        <strain evidence="1 2">S4</strain>
    </source>
</reference>